<dbReference type="Proteomes" id="UP001597318">
    <property type="component" value="Unassembled WGS sequence"/>
</dbReference>
<sequence>MSELITNLTQEQLQEVKRQLSIYSQGVQEIIPTEELEQKIVKSVSENRPLKIKLELDPSAP</sequence>
<protein>
    <submittedName>
        <fullName evidence="1">Uncharacterized protein</fullName>
    </submittedName>
</protein>
<reference evidence="2" key="1">
    <citation type="journal article" date="2019" name="Int. J. Syst. Evol. Microbiol.">
        <title>The Global Catalogue of Microorganisms (GCM) 10K type strain sequencing project: providing services to taxonomists for standard genome sequencing and annotation.</title>
        <authorList>
            <consortium name="The Broad Institute Genomics Platform"/>
            <consortium name="The Broad Institute Genome Sequencing Center for Infectious Disease"/>
            <person name="Wu L."/>
            <person name="Ma J."/>
        </authorList>
    </citation>
    <scope>NUCLEOTIDE SEQUENCE [LARGE SCALE GENOMIC DNA]</scope>
    <source>
        <strain evidence="2">CGMCC 1.15474</strain>
    </source>
</reference>
<accession>A0ABW5BZQ2</accession>
<comment type="caution">
    <text evidence="1">The sequence shown here is derived from an EMBL/GenBank/DDBJ whole genome shotgun (WGS) entry which is preliminary data.</text>
</comment>
<keyword evidence="2" id="KW-1185">Reference proteome</keyword>
<dbReference type="EMBL" id="JBHUIK010000004">
    <property type="protein sequence ID" value="MFD2215552.1"/>
    <property type="molecule type" value="Genomic_DNA"/>
</dbReference>
<organism evidence="1 2">
    <name type="scientific">Metabacillus endolithicus</name>
    <dbReference type="NCBI Taxonomy" id="1535204"/>
    <lineage>
        <taxon>Bacteria</taxon>
        <taxon>Bacillati</taxon>
        <taxon>Bacillota</taxon>
        <taxon>Bacilli</taxon>
        <taxon>Bacillales</taxon>
        <taxon>Bacillaceae</taxon>
        <taxon>Metabacillus</taxon>
    </lineage>
</organism>
<name>A0ABW5BZQ2_9BACI</name>
<proteinExistence type="predicted"/>
<dbReference type="RefSeq" id="WP_247340252.1">
    <property type="nucleotide sequence ID" value="NZ_CP095550.1"/>
</dbReference>
<evidence type="ECO:0000313" key="1">
    <source>
        <dbReference type="EMBL" id="MFD2215552.1"/>
    </source>
</evidence>
<gene>
    <name evidence="1" type="ORF">ACFSKK_17820</name>
</gene>
<evidence type="ECO:0000313" key="2">
    <source>
        <dbReference type="Proteomes" id="UP001597318"/>
    </source>
</evidence>